<dbReference type="GO" id="GO:0005886">
    <property type="term" value="C:plasma membrane"/>
    <property type="evidence" value="ECO:0007669"/>
    <property type="project" value="UniProtKB-SubCell"/>
</dbReference>
<dbReference type="PANTHER" id="PTHR43471">
    <property type="entry name" value="ABC TRANSPORTER PERMEASE"/>
    <property type="match status" value="1"/>
</dbReference>
<keyword evidence="1" id="KW-1133">Transmembrane helix</keyword>
<dbReference type="GO" id="GO:0140359">
    <property type="term" value="F:ABC-type transporter activity"/>
    <property type="evidence" value="ECO:0007669"/>
    <property type="project" value="InterPro"/>
</dbReference>
<feature type="transmembrane region" description="Helical" evidence="1">
    <location>
        <begin position="248"/>
        <end position="270"/>
    </location>
</feature>
<feature type="transmembrane region" description="Helical" evidence="1">
    <location>
        <begin position="373"/>
        <end position="392"/>
    </location>
</feature>
<dbReference type="STRING" id="1056495.Calag_1334"/>
<dbReference type="KEGG" id="clg:Calag_1334"/>
<dbReference type="Proteomes" id="UP000010469">
    <property type="component" value="Chromosome"/>
</dbReference>
<accession>L0AAV1</accession>
<organism evidence="2 3">
    <name type="scientific">Caldisphaera lagunensis (strain DSM 15908 / JCM 11604 / ANMR 0165 / IC-154)</name>
    <dbReference type="NCBI Taxonomy" id="1056495"/>
    <lineage>
        <taxon>Archaea</taxon>
        <taxon>Thermoproteota</taxon>
        <taxon>Thermoprotei</taxon>
        <taxon>Acidilobales</taxon>
        <taxon>Caldisphaeraceae</taxon>
        <taxon>Caldisphaera</taxon>
    </lineage>
</organism>
<dbReference type="InParanoid" id="L0AAV1"/>
<dbReference type="HOGENOM" id="CLU_055390_0_0_2"/>
<dbReference type="EMBL" id="CP003378">
    <property type="protein sequence ID" value="AFZ71043.1"/>
    <property type="molecule type" value="Genomic_DNA"/>
</dbReference>
<evidence type="ECO:0000313" key="2">
    <source>
        <dbReference type="EMBL" id="AFZ71043.1"/>
    </source>
</evidence>
<protein>
    <submittedName>
        <fullName evidence="2">ABC-type Na+ efflux pump, permease component</fullName>
    </submittedName>
</protein>
<feature type="transmembrane region" description="Helical" evidence="1">
    <location>
        <begin position="282"/>
        <end position="306"/>
    </location>
</feature>
<evidence type="ECO:0000313" key="3">
    <source>
        <dbReference type="Proteomes" id="UP000010469"/>
    </source>
</evidence>
<feature type="transmembrane region" description="Helical" evidence="1">
    <location>
        <begin position="318"/>
        <end position="337"/>
    </location>
</feature>
<dbReference type="eggNOG" id="arCOG01462">
    <property type="taxonomic scope" value="Archaea"/>
</dbReference>
<keyword evidence="1" id="KW-0812">Transmembrane</keyword>
<dbReference type="PANTHER" id="PTHR43471:SF3">
    <property type="entry name" value="ABC TRANSPORTER PERMEASE PROTEIN NATB"/>
    <property type="match status" value="1"/>
</dbReference>
<dbReference type="AlphaFoldDB" id="L0AAV1"/>
<sequence precursor="true">MKNMKSKAIIWKELLDLSRDRKTLAAMILIPFIGLPAIALLASGLTQTQTTTVYIEVLDNNSNNIAKYISYQLIQYSKINGLRVNVTISNETPSSVYNLLLIIPKGFYENISSIDGVGTVYLKSLVGSLQSSEVESIIESIITQLENNIVTNRVQKLSNISGIKINTNNFLNPINIFTGYYLPSGKPASAAQVELSLSARLLEFSLFFVANPAIVFMGDSILGEKERKTLETLISTPSSKTSLIIGKMIASVIIGLITAIADSLGVIIYLSMIAQGELKLTAGLILVTFSVSALLVVMTAAIITPIVLRSSSVRSAQAMSYLIMMVALGIYFSTLFVDIQRLPYYIEDILLVIPFTHAALAVSNFVLGQYLNMGINFLVMIGFTLLGIYISIKTFDSERLILSK</sequence>
<proteinExistence type="predicted"/>
<keyword evidence="3" id="KW-1185">Reference proteome</keyword>
<name>L0AAV1_CALLD</name>
<feature type="transmembrane region" description="Helical" evidence="1">
    <location>
        <begin position="349"/>
        <end position="367"/>
    </location>
</feature>
<evidence type="ECO:0000256" key="1">
    <source>
        <dbReference type="SAM" id="Phobius"/>
    </source>
</evidence>
<dbReference type="Pfam" id="PF12679">
    <property type="entry name" value="ABC2_membrane_2"/>
    <property type="match status" value="1"/>
</dbReference>
<feature type="transmembrane region" description="Helical" evidence="1">
    <location>
        <begin position="24"/>
        <end position="45"/>
    </location>
</feature>
<gene>
    <name evidence="2" type="ordered locus">Calag_1334</name>
</gene>
<reference evidence="3" key="1">
    <citation type="submission" date="2012-03" db="EMBL/GenBank/DDBJ databases">
        <title>Complete genome of Caldisphaera lagunensis DSM 15908.</title>
        <authorList>
            <person name="Lucas S."/>
            <person name="Copeland A."/>
            <person name="Lapidus A."/>
            <person name="Glavina del Rio T."/>
            <person name="Dalin E."/>
            <person name="Tice H."/>
            <person name="Bruce D."/>
            <person name="Goodwin L."/>
            <person name="Pitluck S."/>
            <person name="Peters L."/>
            <person name="Mikhailova N."/>
            <person name="Teshima H."/>
            <person name="Kyrpides N."/>
            <person name="Mavromatis K."/>
            <person name="Ivanova N."/>
            <person name="Brettin T."/>
            <person name="Detter J.C."/>
            <person name="Han C."/>
            <person name="Larimer F."/>
            <person name="Land M."/>
            <person name="Hauser L."/>
            <person name="Markowitz V."/>
            <person name="Cheng J.-F."/>
            <person name="Hugenholtz P."/>
            <person name="Woyke T."/>
            <person name="Wu D."/>
            <person name="Spring S."/>
            <person name="Schroeder M."/>
            <person name="Brambilla E."/>
            <person name="Klenk H.-P."/>
            <person name="Eisen J.A."/>
        </authorList>
    </citation>
    <scope>NUCLEOTIDE SEQUENCE [LARGE SCALE GENOMIC DNA]</scope>
    <source>
        <strain evidence="3">DSM 15908 / JCM 11604 / IC-154</strain>
    </source>
</reference>
<dbReference type="OrthoDB" id="37107at2157"/>
<keyword evidence="1" id="KW-0472">Membrane</keyword>